<dbReference type="Pfam" id="PF00908">
    <property type="entry name" value="dTDP_sugar_isom"/>
    <property type="match status" value="1"/>
</dbReference>
<dbReference type="RefSeq" id="WP_101358295.1">
    <property type="nucleotide sequence ID" value="NZ_NKXO01000013.1"/>
</dbReference>
<comment type="similarity">
    <text evidence="7">Belongs to the dTDP-4-dehydrorhamnose 3,5-epimerase family.</text>
</comment>
<evidence type="ECO:0000256" key="4">
    <source>
        <dbReference type="ARBA" id="ARBA00019595"/>
    </source>
</evidence>
<dbReference type="UniPathway" id="UPA00124"/>
<dbReference type="GO" id="GO:0005829">
    <property type="term" value="C:cytosol"/>
    <property type="evidence" value="ECO:0007669"/>
    <property type="project" value="TreeGrafter"/>
</dbReference>
<keyword evidence="7" id="KW-0413">Isomerase</keyword>
<gene>
    <name evidence="8" type="ORF">Rain11_1028</name>
</gene>
<dbReference type="EC" id="5.1.3.13" evidence="3 7"/>
<dbReference type="GO" id="GO:0019305">
    <property type="term" value="P:dTDP-rhamnose biosynthetic process"/>
    <property type="evidence" value="ECO:0007669"/>
    <property type="project" value="UniProtKB-UniRule"/>
</dbReference>
<feature type="active site" description="Proton acceptor" evidence="5">
    <location>
        <position position="62"/>
    </location>
</feature>
<evidence type="ECO:0000256" key="6">
    <source>
        <dbReference type="PIRSR" id="PIRSR600888-3"/>
    </source>
</evidence>
<proteinExistence type="inferred from homology"/>
<dbReference type="CDD" id="cd00438">
    <property type="entry name" value="cupin_RmlC"/>
    <property type="match status" value="1"/>
</dbReference>
<feature type="site" description="Participates in a stacking interaction with the thymidine ring of dTDP-4-oxo-6-deoxyglucose" evidence="6">
    <location>
        <position position="138"/>
    </location>
</feature>
<accession>A0A2N3IIA9</accession>
<dbReference type="NCBIfam" id="TIGR01221">
    <property type="entry name" value="rmlC"/>
    <property type="match status" value="1"/>
</dbReference>
<evidence type="ECO:0000313" key="8">
    <source>
        <dbReference type="EMBL" id="PKQ69963.1"/>
    </source>
</evidence>
<comment type="caution">
    <text evidence="8">The sequence shown here is derived from an EMBL/GenBank/DDBJ whole genome shotgun (WGS) entry which is preliminary data.</text>
</comment>
<dbReference type="GO" id="GO:0008830">
    <property type="term" value="F:dTDP-4-dehydrorhamnose 3,5-epimerase activity"/>
    <property type="evidence" value="ECO:0007669"/>
    <property type="project" value="UniProtKB-UniRule"/>
</dbReference>
<dbReference type="PANTHER" id="PTHR21047">
    <property type="entry name" value="DTDP-6-DEOXY-D-GLUCOSE-3,5 EPIMERASE"/>
    <property type="match status" value="1"/>
</dbReference>
<dbReference type="GO" id="GO:0000271">
    <property type="term" value="P:polysaccharide biosynthetic process"/>
    <property type="evidence" value="ECO:0007669"/>
    <property type="project" value="TreeGrafter"/>
</dbReference>
<evidence type="ECO:0000256" key="3">
    <source>
        <dbReference type="ARBA" id="ARBA00012098"/>
    </source>
</evidence>
<dbReference type="AlphaFoldDB" id="A0A2N3IIA9"/>
<comment type="pathway">
    <text evidence="7">Carbohydrate biosynthesis; dTDP-L-rhamnose biosynthesis.</text>
</comment>
<evidence type="ECO:0000256" key="1">
    <source>
        <dbReference type="ARBA" id="ARBA00001298"/>
    </source>
</evidence>
<reference evidence="8 9" key="1">
    <citation type="submission" date="2017-06" db="EMBL/GenBank/DDBJ databases">
        <title>Raineya orbicola gen. nov., sp. nov. a slightly thermophilic bacterium of the phylum Bacteroidetes and the description of Raineyaceae fam. nov.</title>
        <authorList>
            <person name="Albuquerque L."/>
            <person name="Polonia A.R.M."/>
            <person name="Barroso C."/>
            <person name="Froufe H.J.C."/>
            <person name="Lage O."/>
            <person name="Lobo-Da-Cunha A."/>
            <person name="Egas C."/>
            <person name="Da Costa M.S."/>
        </authorList>
    </citation>
    <scope>NUCLEOTIDE SEQUENCE [LARGE SCALE GENOMIC DNA]</scope>
    <source>
        <strain evidence="8 9">SPSPC-11</strain>
    </source>
</reference>
<dbReference type="InterPro" id="IPR000888">
    <property type="entry name" value="RmlC-like"/>
</dbReference>
<protein>
    <recommendedName>
        <fullName evidence="4 7">dTDP-4-dehydrorhamnose 3,5-epimerase</fullName>
        <ecNumber evidence="3 7">5.1.3.13</ecNumber>
    </recommendedName>
    <alternativeName>
        <fullName evidence="7">Thymidine diphospho-4-keto-rhamnose 3,5-epimerase</fullName>
    </alternativeName>
</protein>
<name>A0A2N3IIA9_9BACT</name>
<evidence type="ECO:0000256" key="2">
    <source>
        <dbReference type="ARBA" id="ARBA00001997"/>
    </source>
</evidence>
<organism evidence="8 9">
    <name type="scientific">Raineya orbicola</name>
    <dbReference type="NCBI Taxonomy" id="2016530"/>
    <lineage>
        <taxon>Bacteria</taxon>
        <taxon>Pseudomonadati</taxon>
        <taxon>Bacteroidota</taxon>
        <taxon>Cytophagia</taxon>
        <taxon>Cytophagales</taxon>
        <taxon>Raineyaceae</taxon>
        <taxon>Raineya</taxon>
    </lineage>
</organism>
<dbReference type="EMBL" id="NKXO01000013">
    <property type="protein sequence ID" value="PKQ69963.1"/>
    <property type="molecule type" value="Genomic_DNA"/>
</dbReference>
<comment type="subunit">
    <text evidence="7">Homodimer.</text>
</comment>
<evidence type="ECO:0000256" key="7">
    <source>
        <dbReference type="RuleBase" id="RU364069"/>
    </source>
</evidence>
<comment type="function">
    <text evidence="2 7">Catalyzes the epimerization of the C3' and C5'positions of dTDP-6-deoxy-D-xylo-4-hexulose, forming dTDP-6-deoxy-L-lyxo-4-hexulose.</text>
</comment>
<evidence type="ECO:0000256" key="5">
    <source>
        <dbReference type="PIRSR" id="PIRSR600888-1"/>
    </source>
</evidence>
<sequence length="179" mass="20749">MPFLKTAIEGLLLFEPRLFEDERGYFYESFNQKEFFEATGIDLPFVQDNHSLSKFGVIRGLHFQKPPFQQAKLIKVIRGEIFDVAVDIRPDSPTYGKWLGFVLSAENKKQLYIPRGFAHGFVVLSDWAEVLYKCDNYYAPQAEGGIIYNDKTLQIDWRVEKKDIIVSPKDCLLPTFQDI</sequence>
<comment type="catalytic activity">
    <reaction evidence="1 7">
        <text>dTDP-4-dehydro-6-deoxy-alpha-D-glucose = dTDP-4-dehydro-beta-L-rhamnose</text>
        <dbReference type="Rhea" id="RHEA:16969"/>
        <dbReference type="ChEBI" id="CHEBI:57649"/>
        <dbReference type="ChEBI" id="CHEBI:62830"/>
        <dbReference type="EC" id="5.1.3.13"/>
    </reaction>
</comment>
<keyword evidence="9" id="KW-1185">Reference proteome</keyword>
<dbReference type="PANTHER" id="PTHR21047:SF2">
    <property type="entry name" value="THYMIDINE DIPHOSPHO-4-KETO-RHAMNOSE 3,5-EPIMERASE"/>
    <property type="match status" value="1"/>
</dbReference>
<dbReference type="SUPFAM" id="SSF51182">
    <property type="entry name" value="RmlC-like cupins"/>
    <property type="match status" value="1"/>
</dbReference>
<evidence type="ECO:0000313" key="9">
    <source>
        <dbReference type="Proteomes" id="UP000233387"/>
    </source>
</evidence>
<dbReference type="InterPro" id="IPR014710">
    <property type="entry name" value="RmlC-like_jellyroll"/>
</dbReference>
<dbReference type="Proteomes" id="UP000233387">
    <property type="component" value="Unassembled WGS sequence"/>
</dbReference>
<feature type="active site" description="Proton donor" evidence="5">
    <location>
        <position position="132"/>
    </location>
</feature>
<dbReference type="OrthoDB" id="9800680at2"/>
<dbReference type="InterPro" id="IPR011051">
    <property type="entry name" value="RmlC_Cupin_sf"/>
</dbReference>
<dbReference type="Gene3D" id="2.60.120.10">
    <property type="entry name" value="Jelly Rolls"/>
    <property type="match status" value="1"/>
</dbReference>